<dbReference type="Proteomes" id="UP000322244">
    <property type="component" value="Unassembled WGS sequence"/>
</dbReference>
<feature type="domain" description="Mycothiol-dependent maleylpyruvate isomerase metal-binding" evidence="1">
    <location>
        <begin position="10"/>
        <end position="138"/>
    </location>
</feature>
<dbReference type="OrthoDB" id="4082424at2"/>
<dbReference type="Pfam" id="PF11716">
    <property type="entry name" value="MDMPI_N"/>
    <property type="match status" value="1"/>
</dbReference>
<evidence type="ECO:0000313" key="2">
    <source>
        <dbReference type="EMBL" id="KAA0024843.1"/>
    </source>
</evidence>
<gene>
    <name evidence="2" type="ORF">FOY51_02625</name>
</gene>
<name>A0A5A7SJM0_9NOCA</name>
<protein>
    <recommendedName>
        <fullName evidence="1">Mycothiol-dependent maleylpyruvate isomerase metal-binding domain-containing protein</fullName>
    </recommendedName>
</protein>
<dbReference type="SUPFAM" id="SSF109854">
    <property type="entry name" value="DinB/YfiT-like putative metalloenzymes"/>
    <property type="match status" value="1"/>
</dbReference>
<dbReference type="InterPro" id="IPR034660">
    <property type="entry name" value="DinB/YfiT-like"/>
</dbReference>
<dbReference type="GO" id="GO:0046872">
    <property type="term" value="F:metal ion binding"/>
    <property type="evidence" value="ECO:0007669"/>
    <property type="project" value="InterPro"/>
</dbReference>
<accession>A0A5A7SJM0</accession>
<dbReference type="RefSeq" id="WP_149428618.1">
    <property type="nucleotide sequence ID" value="NZ_VLNY01000001.1"/>
</dbReference>
<dbReference type="AlphaFoldDB" id="A0A5A7SJM0"/>
<proteinExistence type="predicted"/>
<evidence type="ECO:0000259" key="1">
    <source>
        <dbReference type="Pfam" id="PF11716"/>
    </source>
</evidence>
<sequence>MAQHAIERSTEFDAFLQTLCGLPAAAATACDAWTVHDLVAHLAGCFEEVNRHLDAYLAHAPLMDTRGFAEREAEFVKLPHQDLLDSLNGHEADFRDKLASVLDREPNATMRWTGRQMRASSFLTHLRSECALHRWDMAGDDATSTELLGQYELLEHAVSAIGAKPMTARGLTGETPSSWHGRVASPGHPDLLVDVDGGGTPALSLVPSAGEPDIVADQAARLLMCWGRTPQPATRLVIGADRVAADRVRQLLAGY</sequence>
<comment type="caution">
    <text evidence="2">The sequence shown here is derived from an EMBL/GenBank/DDBJ whole genome shotgun (WGS) entry which is preliminary data.</text>
</comment>
<dbReference type="InterPro" id="IPR024344">
    <property type="entry name" value="MDMPI_metal-binding"/>
</dbReference>
<organism evidence="2 3">
    <name type="scientific">Antrihabitans cavernicola</name>
    <dbReference type="NCBI Taxonomy" id="2495913"/>
    <lineage>
        <taxon>Bacteria</taxon>
        <taxon>Bacillati</taxon>
        <taxon>Actinomycetota</taxon>
        <taxon>Actinomycetes</taxon>
        <taxon>Mycobacteriales</taxon>
        <taxon>Nocardiaceae</taxon>
        <taxon>Antrihabitans</taxon>
    </lineage>
</organism>
<dbReference type="Gene3D" id="1.20.120.450">
    <property type="entry name" value="dinb family like domain"/>
    <property type="match status" value="1"/>
</dbReference>
<dbReference type="EMBL" id="VLNY01000001">
    <property type="protein sequence ID" value="KAA0024843.1"/>
    <property type="molecule type" value="Genomic_DNA"/>
</dbReference>
<keyword evidence="3" id="KW-1185">Reference proteome</keyword>
<evidence type="ECO:0000313" key="3">
    <source>
        <dbReference type="Proteomes" id="UP000322244"/>
    </source>
</evidence>
<reference evidence="2 3" key="1">
    <citation type="submission" date="2019-07" db="EMBL/GenBank/DDBJ databases">
        <title>Rhodococcus cavernicolus sp. nov., isolated from a cave.</title>
        <authorList>
            <person name="Lee S.D."/>
        </authorList>
    </citation>
    <scope>NUCLEOTIDE SEQUENCE [LARGE SCALE GENOMIC DNA]</scope>
    <source>
        <strain evidence="2 3">C1-24</strain>
    </source>
</reference>